<dbReference type="GO" id="GO:0016020">
    <property type="term" value="C:membrane"/>
    <property type="evidence" value="ECO:0007669"/>
    <property type="project" value="UniProtKB-SubCell"/>
</dbReference>
<comment type="similarity">
    <text evidence="2">Belongs to the TMEM14 family.</text>
</comment>
<dbReference type="InterPro" id="IPR014727">
    <property type="entry name" value="TopoI_cat_a/b-sub_euk"/>
</dbReference>
<evidence type="ECO:0000256" key="7">
    <source>
        <dbReference type="SAM" id="Coils"/>
    </source>
</evidence>
<feature type="active site" description="O-(3'-phospho-DNA)-tyrosine intermediate" evidence="6">
    <location>
        <position position="471"/>
    </location>
</feature>
<dbReference type="GO" id="GO:0006265">
    <property type="term" value="P:DNA topological change"/>
    <property type="evidence" value="ECO:0007669"/>
    <property type="project" value="UniProtKB-UniRule"/>
</dbReference>
<comment type="similarity">
    <text evidence="6">Belongs to the type IB topoisomerase family.</text>
</comment>
<reference evidence="11" key="1">
    <citation type="journal article" date="2018" name="Nat. Genet.">
        <title>Extensive intraspecific gene order and gene structural variations between Mo17 and other maize genomes.</title>
        <authorList>
            <person name="Sun S."/>
            <person name="Zhou Y."/>
            <person name="Chen J."/>
            <person name="Shi J."/>
            <person name="Zhao H."/>
            <person name="Zhao H."/>
            <person name="Song W."/>
            <person name="Zhang M."/>
            <person name="Cui Y."/>
            <person name="Dong X."/>
            <person name="Liu H."/>
            <person name="Ma X."/>
            <person name="Jiao Y."/>
            <person name="Wang B."/>
            <person name="Wei X."/>
            <person name="Stein J.C."/>
            <person name="Glaubitz J.C."/>
            <person name="Lu F."/>
            <person name="Yu G."/>
            <person name="Liang C."/>
            <person name="Fengler K."/>
            <person name="Li B."/>
            <person name="Rafalski A."/>
            <person name="Schnable P.S."/>
            <person name="Ware D.H."/>
            <person name="Buckler E.S."/>
            <person name="Lai J."/>
        </authorList>
    </citation>
    <scope>NUCLEOTIDE SEQUENCE [LARGE SCALE GENOMIC DNA]</scope>
    <source>
        <tissue evidence="11">Seedling</tissue>
    </source>
</reference>
<feature type="transmembrane region" description="Helical" evidence="9">
    <location>
        <begin position="342"/>
        <end position="363"/>
    </location>
</feature>
<dbReference type="InterPro" id="IPR005349">
    <property type="entry name" value="TMEM14"/>
</dbReference>
<dbReference type="PROSITE" id="PS52038">
    <property type="entry name" value="TOPO_IB_2"/>
    <property type="match status" value="1"/>
</dbReference>
<dbReference type="Gene3D" id="1.10.10.1740">
    <property type="entry name" value="Transmembrane protein 14-like"/>
    <property type="match status" value="1"/>
</dbReference>
<dbReference type="PANTHER" id="PTHR10290:SF23">
    <property type="entry name" value="DNA TOPOISOMERASE 1 BETA"/>
    <property type="match status" value="1"/>
</dbReference>
<feature type="transmembrane region" description="Helical" evidence="9">
    <location>
        <begin position="397"/>
        <end position="415"/>
    </location>
</feature>
<evidence type="ECO:0000256" key="6">
    <source>
        <dbReference type="PROSITE-ProRule" id="PRU01382"/>
    </source>
</evidence>
<proteinExistence type="inferred from homology"/>
<name>A0A317Y8N3_MAIZE</name>
<evidence type="ECO:0000256" key="8">
    <source>
        <dbReference type="SAM" id="MobiDB-lite"/>
    </source>
</evidence>
<accession>A0A317Y8N3</accession>
<dbReference type="InterPro" id="IPR011010">
    <property type="entry name" value="DNA_brk_join_enz"/>
</dbReference>
<keyword evidence="7" id="KW-0175">Coiled coil</keyword>
<dbReference type="InterPro" id="IPR044890">
    <property type="entry name" value="TMEM14_sf"/>
</dbReference>
<evidence type="ECO:0000313" key="11">
    <source>
        <dbReference type="EMBL" id="PWZ54980.1"/>
    </source>
</evidence>
<gene>
    <name evidence="11" type="primary">TOP1B_0</name>
    <name evidence="11" type="ORF">Zm00014a_011455</name>
</gene>
<keyword evidence="6" id="KW-0799">Topoisomerase</keyword>
<dbReference type="InterPro" id="IPR018521">
    <property type="entry name" value="TopoIB_AS"/>
</dbReference>
<dbReference type="Gene3D" id="1.10.132.10">
    <property type="match status" value="1"/>
</dbReference>
<keyword evidence="6 11" id="KW-0413">Isomerase</keyword>
<feature type="transmembrane region" description="Helical" evidence="9">
    <location>
        <begin position="369"/>
        <end position="390"/>
    </location>
</feature>
<dbReference type="FunFam" id="1.10.132.10:FF:000012">
    <property type="match status" value="1"/>
</dbReference>
<dbReference type="Pfam" id="PF14370">
    <property type="entry name" value="Topo_C_assoc"/>
    <property type="match status" value="1"/>
</dbReference>
<dbReference type="PANTHER" id="PTHR10290">
    <property type="entry name" value="DNA TOPOISOMERASE I"/>
    <property type="match status" value="1"/>
</dbReference>
<feature type="transmembrane region" description="Helical" evidence="9">
    <location>
        <begin position="168"/>
        <end position="187"/>
    </location>
</feature>
<dbReference type="Pfam" id="PF03647">
    <property type="entry name" value="Tmemb_14"/>
    <property type="match status" value="1"/>
</dbReference>
<keyword evidence="4 9" id="KW-1133">Transmembrane helix</keyword>
<evidence type="ECO:0000256" key="4">
    <source>
        <dbReference type="ARBA" id="ARBA00022989"/>
    </source>
</evidence>
<dbReference type="InterPro" id="IPR025834">
    <property type="entry name" value="TopoI_C_dom"/>
</dbReference>
<sequence>MTAAAKDAVAPTVRPGCQRDEATAGCSTRSHRDRLSSDAAAIDHASSSERRKEGEKDQAKFIGGGVRTHLMPSLASNEPSLLRLHVPRLDRAASRRENGGVEWWRVRGATTSGSESRHQVCFLASRSGRRQEERMASRTSPLVFKRVAGIRTIAESGRFKASSFHFPIIKLLPALITIALPLLVLCWPSRVTVHSSSCKCLGFALRLAVECTILITRTQITITRGYSVRSKILLLGKFIVCASGSTCQFVSTSVPCANTINWTAPWTTMCVNADYTTPADSVATSEQTGGEAEATLETGGEAAATLEQTGGETEEPTIVAPANEYTEQEAAPQQKCAKIHDFCLGIPFGGLLLSMGLIGFLFWRSPASLTFGVAPGLAILALAVLSLKVWRSGKSSLLFILAQAGIAAAVAWKHGQAYTTTRKLLPWGFYVALRIEKKIATLEGKIEKMEMNKKIKEDLKAVALGTSKVNYLDSRITVAWCKRHEVPIEKIFNKSLLRKFVWAMDIDSEFRF</sequence>
<evidence type="ECO:0000256" key="1">
    <source>
        <dbReference type="ARBA" id="ARBA00004370"/>
    </source>
</evidence>
<dbReference type="ExpressionAtlas" id="A0A317Y8N3">
    <property type="expression patterns" value="baseline"/>
</dbReference>
<dbReference type="SUPFAM" id="SSF56349">
    <property type="entry name" value="DNA breaking-rejoining enzymes"/>
    <property type="match status" value="1"/>
</dbReference>
<comment type="subcellular location">
    <subcellularLocation>
        <location evidence="1">Membrane</location>
    </subcellularLocation>
</comment>
<dbReference type="InterPro" id="IPR051062">
    <property type="entry name" value="Topoisomerase_IB"/>
</dbReference>
<protein>
    <submittedName>
        <fullName evidence="11">DNA topoisomerase 1 beta</fullName>
    </submittedName>
</protein>
<keyword evidence="6" id="KW-0238">DNA-binding</keyword>
<evidence type="ECO:0000256" key="9">
    <source>
        <dbReference type="SAM" id="Phobius"/>
    </source>
</evidence>
<feature type="compositionally biased region" description="Basic and acidic residues" evidence="8">
    <location>
        <begin position="46"/>
        <end position="58"/>
    </location>
</feature>
<comment type="caution">
    <text evidence="11">The sequence shown here is derived from an EMBL/GenBank/DDBJ whole genome shotgun (WGS) entry which is preliminary data.</text>
</comment>
<dbReference type="AlphaFoldDB" id="A0A317Y8N3"/>
<organism evidence="11">
    <name type="scientific">Zea mays</name>
    <name type="common">Maize</name>
    <dbReference type="NCBI Taxonomy" id="4577"/>
    <lineage>
        <taxon>Eukaryota</taxon>
        <taxon>Viridiplantae</taxon>
        <taxon>Streptophyta</taxon>
        <taxon>Embryophyta</taxon>
        <taxon>Tracheophyta</taxon>
        <taxon>Spermatophyta</taxon>
        <taxon>Magnoliopsida</taxon>
        <taxon>Liliopsida</taxon>
        <taxon>Poales</taxon>
        <taxon>Poaceae</taxon>
        <taxon>PACMAD clade</taxon>
        <taxon>Panicoideae</taxon>
        <taxon>Andropogonodae</taxon>
        <taxon>Andropogoneae</taxon>
        <taxon>Tripsacinae</taxon>
        <taxon>Zea</taxon>
    </lineage>
</organism>
<feature type="region of interest" description="Disordered" evidence="8">
    <location>
        <begin position="1"/>
        <end position="58"/>
    </location>
</feature>
<evidence type="ECO:0000259" key="10">
    <source>
        <dbReference type="Pfam" id="PF14370"/>
    </source>
</evidence>
<comment type="catalytic activity">
    <reaction evidence="6">
        <text>ATP-independent breakage of single-stranded DNA, followed by passage and rejoining.</text>
        <dbReference type="EC" id="5.6.2.1"/>
    </reaction>
</comment>
<dbReference type="Proteomes" id="UP000251960">
    <property type="component" value="Chromosome 1"/>
</dbReference>
<dbReference type="GO" id="GO:0003917">
    <property type="term" value="F:DNA topoisomerase type I (single strand cut, ATP-independent) activity"/>
    <property type="evidence" value="ECO:0007669"/>
    <property type="project" value="UniProtKB-UniRule"/>
</dbReference>
<keyword evidence="3 9" id="KW-0812">Transmembrane</keyword>
<dbReference type="EMBL" id="NCVQ01000001">
    <property type="protein sequence ID" value="PWZ54980.1"/>
    <property type="molecule type" value="Genomic_DNA"/>
</dbReference>
<dbReference type="GO" id="GO:0005694">
    <property type="term" value="C:chromosome"/>
    <property type="evidence" value="ECO:0007669"/>
    <property type="project" value="InterPro"/>
</dbReference>
<evidence type="ECO:0000256" key="3">
    <source>
        <dbReference type="ARBA" id="ARBA00022692"/>
    </source>
</evidence>
<dbReference type="PROSITE" id="PS00176">
    <property type="entry name" value="TOPO_IB_1"/>
    <property type="match status" value="1"/>
</dbReference>
<feature type="domain" description="Topoisomerase I C-terminal" evidence="10">
    <location>
        <begin position="445"/>
        <end position="512"/>
    </location>
</feature>
<evidence type="ECO:0000256" key="5">
    <source>
        <dbReference type="ARBA" id="ARBA00023136"/>
    </source>
</evidence>
<dbReference type="GO" id="GO:0003677">
    <property type="term" value="F:DNA binding"/>
    <property type="evidence" value="ECO:0007669"/>
    <property type="project" value="UniProtKB-UniRule"/>
</dbReference>
<evidence type="ECO:0000256" key="2">
    <source>
        <dbReference type="ARBA" id="ARBA00007590"/>
    </source>
</evidence>
<feature type="coiled-coil region" evidence="7">
    <location>
        <begin position="432"/>
        <end position="459"/>
    </location>
</feature>
<keyword evidence="5 9" id="KW-0472">Membrane</keyword>